<sequence>NCTFDIDFCGWTNEKQTDEFDWERGKYTSTRLTGPSRDVSGVGYFIYVESSRNRPGDKARLRSPRLNGTQCMSFYYNFYGDTMSCVIAYIKTAYGSENILWIKSGHWGDRWIKTEIEISEQKADYWVIIEGINGNSHLGDAALDEFRFIKGSCRSEPRVFYVASTREENLDMYRVHSLPAHDQWLYKFEFTAYQILPTMNNTMMFIYPASKMGYSIISATLNLKDSRRFPYDFFSTQRENSTTEILELFSSSNTSKISLTNKSDDCCFIVQKASIPVVHLPVAEDANKTCQVHLTFEVVGPACQNIAENHHIRGQKKIVFSYSYPGGTLEKIKQ</sequence>
<dbReference type="Pfam" id="PF00629">
    <property type="entry name" value="MAM"/>
    <property type="match status" value="1"/>
</dbReference>
<accession>A0ABN8LAW2</accession>
<dbReference type="EMBL" id="CALNXI010000007">
    <property type="protein sequence ID" value="CAH3014218.1"/>
    <property type="molecule type" value="Genomic_DNA"/>
</dbReference>
<dbReference type="Gene3D" id="2.60.120.200">
    <property type="match status" value="1"/>
</dbReference>
<protein>
    <recommendedName>
        <fullName evidence="1">MAM domain-containing protein</fullName>
    </recommendedName>
</protein>
<feature type="domain" description="MAM" evidence="1">
    <location>
        <begin position="1"/>
        <end position="155"/>
    </location>
</feature>
<dbReference type="PANTHER" id="PTHR23282:SF101">
    <property type="entry name" value="MAM DOMAIN-CONTAINING PROTEIN"/>
    <property type="match status" value="1"/>
</dbReference>
<dbReference type="InterPro" id="IPR013320">
    <property type="entry name" value="ConA-like_dom_sf"/>
</dbReference>
<feature type="non-terminal residue" evidence="2">
    <location>
        <position position="334"/>
    </location>
</feature>
<dbReference type="PROSITE" id="PS50060">
    <property type="entry name" value="MAM_2"/>
    <property type="match status" value="1"/>
</dbReference>
<dbReference type="Proteomes" id="UP001159427">
    <property type="component" value="Unassembled WGS sequence"/>
</dbReference>
<organism evidence="2 3">
    <name type="scientific">Porites evermanni</name>
    <dbReference type="NCBI Taxonomy" id="104178"/>
    <lineage>
        <taxon>Eukaryota</taxon>
        <taxon>Metazoa</taxon>
        <taxon>Cnidaria</taxon>
        <taxon>Anthozoa</taxon>
        <taxon>Hexacorallia</taxon>
        <taxon>Scleractinia</taxon>
        <taxon>Fungiina</taxon>
        <taxon>Poritidae</taxon>
        <taxon>Porites</taxon>
    </lineage>
</organism>
<gene>
    <name evidence="2" type="ORF">PEVE_00039534</name>
</gene>
<dbReference type="SMART" id="SM00137">
    <property type="entry name" value="MAM"/>
    <property type="match status" value="1"/>
</dbReference>
<evidence type="ECO:0000313" key="2">
    <source>
        <dbReference type="EMBL" id="CAH3014218.1"/>
    </source>
</evidence>
<evidence type="ECO:0000259" key="1">
    <source>
        <dbReference type="PROSITE" id="PS50060"/>
    </source>
</evidence>
<dbReference type="InterPro" id="IPR051560">
    <property type="entry name" value="MAM_domain-containing"/>
</dbReference>
<comment type="caution">
    <text evidence="2">The sequence shown here is derived from an EMBL/GenBank/DDBJ whole genome shotgun (WGS) entry which is preliminary data.</text>
</comment>
<name>A0ABN8LAW2_9CNID</name>
<dbReference type="CDD" id="cd06263">
    <property type="entry name" value="MAM"/>
    <property type="match status" value="1"/>
</dbReference>
<evidence type="ECO:0000313" key="3">
    <source>
        <dbReference type="Proteomes" id="UP001159427"/>
    </source>
</evidence>
<proteinExistence type="predicted"/>
<keyword evidence="3" id="KW-1185">Reference proteome</keyword>
<feature type="non-terminal residue" evidence="2">
    <location>
        <position position="1"/>
    </location>
</feature>
<dbReference type="InterPro" id="IPR000998">
    <property type="entry name" value="MAM_dom"/>
</dbReference>
<dbReference type="PANTHER" id="PTHR23282">
    <property type="entry name" value="APICAL ENDOSOMAL GLYCOPROTEIN PRECURSOR"/>
    <property type="match status" value="1"/>
</dbReference>
<reference evidence="2 3" key="1">
    <citation type="submission" date="2022-05" db="EMBL/GenBank/DDBJ databases">
        <authorList>
            <consortium name="Genoscope - CEA"/>
            <person name="William W."/>
        </authorList>
    </citation>
    <scope>NUCLEOTIDE SEQUENCE [LARGE SCALE GENOMIC DNA]</scope>
</reference>
<dbReference type="SUPFAM" id="SSF49899">
    <property type="entry name" value="Concanavalin A-like lectins/glucanases"/>
    <property type="match status" value="1"/>
</dbReference>